<dbReference type="GO" id="GO:0008270">
    <property type="term" value="F:zinc ion binding"/>
    <property type="evidence" value="ECO:0007669"/>
    <property type="project" value="UniProtKB-UniRule"/>
</dbReference>
<dbReference type="Proteomes" id="UP000253606">
    <property type="component" value="Chromosome"/>
</dbReference>
<evidence type="ECO:0000256" key="2">
    <source>
        <dbReference type="ARBA" id="ARBA00022723"/>
    </source>
</evidence>
<keyword evidence="1 4" id="KW-0533">Nickel</keyword>
<keyword evidence="2 4" id="KW-0479">Metal-binding</keyword>
<accession>A0A2Z5FSN4</accession>
<keyword evidence="3 4" id="KW-0862">Zinc</keyword>
<dbReference type="Gene3D" id="3.30.2320.80">
    <property type="match status" value="1"/>
</dbReference>
<sequence>MHELSLVYGIVEAVEKAATEAHAVRVVSVKLQVGALAGVVKDALLFCYDIAAEGTLLAGSRLDVEEVPLSVYCQPCGKTVVSPSIQQFCCPECDTPSGDIRHGRELDIVSVELEVE</sequence>
<feature type="binding site" evidence="4">
    <location>
        <position position="93"/>
    </location>
    <ligand>
        <name>Zn(2+)</name>
        <dbReference type="ChEBI" id="CHEBI:29105"/>
    </ligand>
</feature>
<keyword evidence="6" id="KW-1185">Reference proteome</keyword>
<dbReference type="PANTHER" id="PTHR34535:SF3">
    <property type="entry name" value="HYDROGENASE MATURATION FACTOR HYPA"/>
    <property type="match status" value="1"/>
</dbReference>
<organism evidence="5 6">
    <name type="scientific">Acidisarcina polymorpha</name>
    <dbReference type="NCBI Taxonomy" id="2211140"/>
    <lineage>
        <taxon>Bacteria</taxon>
        <taxon>Pseudomonadati</taxon>
        <taxon>Acidobacteriota</taxon>
        <taxon>Terriglobia</taxon>
        <taxon>Terriglobales</taxon>
        <taxon>Acidobacteriaceae</taxon>
        <taxon>Acidisarcina</taxon>
    </lineage>
</organism>
<dbReference type="HAMAP" id="MF_00213">
    <property type="entry name" value="HypA_HybF"/>
    <property type="match status" value="1"/>
</dbReference>
<dbReference type="RefSeq" id="WP_114205310.1">
    <property type="nucleotide sequence ID" value="NZ_CP030840.1"/>
</dbReference>
<feature type="binding site" evidence="4">
    <location>
        <position position="2"/>
    </location>
    <ligand>
        <name>Ni(2+)</name>
        <dbReference type="ChEBI" id="CHEBI:49786"/>
    </ligand>
</feature>
<dbReference type="PANTHER" id="PTHR34535">
    <property type="entry name" value="HYDROGENASE MATURATION FACTOR HYPA"/>
    <property type="match status" value="1"/>
</dbReference>
<evidence type="ECO:0000256" key="1">
    <source>
        <dbReference type="ARBA" id="ARBA00022596"/>
    </source>
</evidence>
<dbReference type="GO" id="GO:0016151">
    <property type="term" value="F:nickel cation binding"/>
    <property type="evidence" value="ECO:0007669"/>
    <property type="project" value="UniProtKB-UniRule"/>
</dbReference>
<dbReference type="EMBL" id="CP030840">
    <property type="protein sequence ID" value="AXC09477.1"/>
    <property type="molecule type" value="Genomic_DNA"/>
</dbReference>
<evidence type="ECO:0000256" key="4">
    <source>
        <dbReference type="HAMAP-Rule" id="MF_00213"/>
    </source>
</evidence>
<comment type="function">
    <text evidence="4">Involved in the maturation of [NiFe] hydrogenases. Required for nickel insertion into the metal center of the hydrogenase.</text>
</comment>
<name>A0A2Z5FSN4_9BACT</name>
<feature type="binding site" evidence="4">
    <location>
        <position position="90"/>
    </location>
    <ligand>
        <name>Zn(2+)</name>
        <dbReference type="ChEBI" id="CHEBI:29105"/>
    </ligand>
</feature>
<evidence type="ECO:0000313" key="5">
    <source>
        <dbReference type="EMBL" id="AXC09477.1"/>
    </source>
</evidence>
<dbReference type="OrthoDB" id="9800361at2"/>
<dbReference type="NCBIfam" id="TIGR00100">
    <property type="entry name" value="hypA"/>
    <property type="match status" value="1"/>
</dbReference>
<dbReference type="KEGG" id="abas:ACPOL_0090"/>
<dbReference type="PIRSF" id="PIRSF004761">
    <property type="entry name" value="Hydrgn_mat_HypA"/>
    <property type="match status" value="1"/>
</dbReference>
<feature type="binding site" evidence="4">
    <location>
        <position position="73"/>
    </location>
    <ligand>
        <name>Zn(2+)</name>
        <dbReference type="ChEBI" id="CHEBI:29105"/>
    </ligand>
</feature>
<protein>
    <recommendedName>
        <fullName evidence="4">Hydrogenase maturation factor HypA</fullName>
    </recommendedName>
</protein>
<gene>
    <name evidence="4" type="primary">hypA</name>
    <name evidence="5" type="ORF">ACPOL_0090</name>
</gene>
<comment type="similarity">
    <text evidence="4">Belongs to the HypA/HybF family.</text>
</comment>
<proteinExistence type="inferred from homology"/>
<dbReference type="AlphaFoldDB" id="A0A2Z5FSN4"/>
<reference evidence="5 6" key="1">
    <citation type="journal article" date="2018" name="Front. Microbiol.">
        <title>Hydrolytic Capabilities as a Key to Environmental Success: Chitinolytic and Cellulolytic Acidobacteria From Acidic Sub-arctic Soils and Boreal Peatlands.</title>
        <authorList>
            <person name="Belova S.E."/>
            <person name="Ravin N.V."/>
            <person name="Pankratov T.A."/>
            <person name="Rakitin A.L."/>
            <person name="Ivanova A.A."/>
            <person name="Beletsky A.V."/>
            <person name="Mardanov A.V."/>
            <person name="Sinninghe Damste J.S."/>
            <person name="Dedysh S.N."/>
        </authorList>
    </citation>
    <scope>NUCLEOTIDE SEQUENCE [LARGE SCALE GENOMIC DNA]</scope>
    <source>
        <strain evidence="5 6">SBC82</strain>
    </source>
</reference>
<evidence type="ECO:0000313" key="6">
    <source>
        <dbReference type="Proteomes" id="UP000253606"/>
    </source>
</evidence>
<evidence type="ECO:0000256" key="3">
    <source>
        <dbReference type="ARBA" id="ARBA00022833"/>
    </source>
</evidence>
<dbReference type="InterPro" id="IPR000688">
    <property type="entry name" value="HypA/HybF"/>
</dbReference>
<dbReference type="Pfam" id="PF01155">
    <property type="entry name" value="HypA"/>
    <property type="match status" value="1"/>
</dbReference>
<dbReference type="GO" id="GO:0051604">
    <property type="term" value="P:protein maturation"/>
    <property type="evidence" value="ECO:0007669"/>
    <property type="project" value="InterPro"/>
</dbReference>
<feature type="binding site" evidence="4">
    <location>
        <position position="76"/>
    </location>
    <ligand>
        <name>Zn(2+)</name>
        <dbReference type="ChEBI" id="CHEBI:29105"/>
    </ligand>
</feature>